<dbReference type="RefSeq" id="WP_238173989.1">
    <property type="nucleotide sequence ID" value="NZ_SODF01000001.1"/>
</dbReference>
<reference evidence="9 10" key="1">
    <citation type="submission" date="2019-03" db="EMBL/GenBank/DDBJ databases">
        <title>Genomic Encyclopedia of Type Strains, Phase III (KMG-III): the genomes of soil and plant-associated and newly described type strains.</title>
        <authorList>
            <person name="Whitman W."/>
        </authorList>
    </citation>
    <scope>NUCLEOTIDE SEQUENCE [LARGE SCALE GENOMIC DNA]</scope>
    <source>
        <strain evidence="9 10">VKM Ac-2570</strain>
    </source>
</reference>
<dbReference type="InterPro" id="IPR003593">
    <property type="entry name" value="AAA+_ATPase"/>
</dbReference>
<dbReference type="GO" id="GO:0005886">
    <property type="term" value="C:plasma membrane"/>
    <property type="evidence" value="ECO:0007669"/>
    <property type="project" value="UniProtKB-SubCell"/>
</dbReference>
<protein>
    <submittedName>
        <fullName evidence="9">ATP-binding cassette subfamily B protein</fullName>
    </submittedName>
</protein>
<feature type="transmembrane region" description="Helical" evidence="7">
    <location>
        <begin position="50"/>
        <end position="68"/>
    </location>
</feature>
<feature type="transmembrane region" description="Helical" evidence="7">
    <location>
        <begin position="154"/>
        <end position="172"/>
    </location>
</feature>
<dbReference type="GO" id="GO:0016887">
    <property type="term" value="F:ATP hydrolysis activity"/>
    <property type="evidence" value="ECO:0007669"/>
    <property type="project" value="InterPro"/>
</dbReference>
<dbReference type="PROSITE" id="PS00211">
    <property type="entry name" value="ABC_TRANSPORTER_1"/>
    <property type="match status" value="1"/>
</dbReference>
<dbReference type="Gene3D" id="3.40.50.300">
    <property type="entry name" value="P-loop containing nucleotide triphosphate hydrolases"/>
    <property type="match status" value="1"/>
</dbReference>
<dbReference type="InterPro" id="IPR027417">
    <property type="entry name" value="P-loop_NTPase"/>
</dbReference>
<evidence type="ECO:0000256" key="7">
    <source>
        <dbReference type="SAM" id="Phobius"/>
    </source>
</evidence>
<comment type="caution">
    <text evidence="9">The sequence shown here is derived from an EMBL/GenBank/DDBJ whole genome shotgun (WGS) entry which is preliminary data.</text>
</comment>
<feature type="domain" description="ABC transporter" evidence="8">
    <location>
        <begin position="340"/>
        <end position="577"/>
    </location>
</feature>
<gene>
    <name evidence="9" type="ORF">EV650_0517</name>
</gene>
<evidence type="ECO:0000313" key="10">
    <source>
        <dbReference type="Proteomes" id="UP000295447"/>
    </source>
</evidence>
<dbReference type="InterPro" id="IPR036640">
    <property type="entry name" value="ABC1_TM_sf"/>
</dbReference>
<keyword evidence="3" id="KW-0547">Nucleotide-binding</keyword>
<sequence length="584" mass="62290">MNQLRVLWRASPVWSAVALALTVTEAAVRTLLMVGIGQFVGSLPASASARTWRWFLVVAVLLLAGPILQSSLAAVTARCTTAYLVHVFDLVAEVGVHPRGIGHLDTPDSASRIRAVVDATRDWSFVTGAGAIWLIIGPRLAGLGAIAVLLPWRWWVPLAVAASFLLVSRVFMSWISLAFDKLLETTGDARRRASYLRSLLTRTESAKEVRLFGLTDWLSDVYRSTWYEAMTELWRERRSGLGPVLLACSVMALTVGGAFALIGLDVTAGTVSLAGAVTMAQAILRLQNFGVLGDAGTALARSTSTLRALANVRQELGLPAIGPAAAQAESSRSTHAAAEVRLDGVSFGYPSRATQALSNLTLQIPAGQSIAIVGVNGAGKSTLIKLLCGLYEPDQGTVRVDGADPAVDEAARRRVAVIFQDFVRYHLPLRDNVVLGTATDDVLQQSLTDAGGLALLERHGWDTVLSTEYDGGTDLSGGQWQRVALARALAAVAGGAGVLVLDEPTAALDVRAEAALFERFLEVTRGVTTILVSHRLSSVRHADRIVVLASGGEGIVEDGSHDELMRLDGRYAEMFGLQARRFAQ</sequence>
<dbReference type="GO" id="GO:0034040">
    <property type="term" value="F:ATPase-coupled lipid transmembrane transporter activity"/>
    <property type="evidence" value="ECO:0007669"/>
    <property type="project" value="TreeGrafter"/>
</dbReference>
<dbReference type="GO" id="GO:0005524">
    <property type="term" value="F:ATP binding"/>
    <property type="evidence" value="ECO:0007669"/>
    <property type="project" value="UniProtKB-KW"/>
</dbReference>
<name>A0A4R7ZUF7_9ACTN</name>
<evidence type="ECO:0000256" key="5">
    <source>
        <dbReference type="ARBA" id="ARBA00022989"/>
    </source>
</evidence>
<evidence type="ECO:0000256" key="3">
    <source>
        <dbReference type="ARBA" id="ARBA00022741"/>
    </source>
</evidence>
<dbReference type="InterPro" id="IPR039421">
    <property type="entry name" value="Type_1_exporter"/>
</dbReference>
<dbReference type="InterPro" id="IPR017871">
    <property type="entry name" value="ABC_transporter-like_CS"/>
</dbReference>
<dbReference type="SMART" id="SM00382">
    <property type="entry name" value="AAA"/>
    <property type="match status" value="1"/>
</dbReference>
<keyword evidence="4 9" id="KW-0067">ATP-binding</keyword>
<feature type="transmembrane region" description="Helical" evidence="7">
    <location>
        <begin position="244"/>
        <end position="264"/>
    </location>
</feature>
<dbReference type="PANTHER" id="PTHR24221">
    <property type="entry name" value="ATP-BINDING CASSETTE SUB-FAMILY B"/>
    <property type="match status" value="1"/>
</dbReference>
<keyword evidence="2 7" id="KW-0812">Transmembrane</keyword>
<evidence type="ECO:0000256" key="2">
    <source>
        <dbReference type="ARBA" id="ARBA00022692"/>
    </source>
</evidence>
<comment type="subcellular location">
    <subcellularLocation>
        <location evidence="1">Cell membrane</location>
        <topology evidence="1">Multi-pass membrane protein</topology>
    </subcellularLocation>
</comment>
<dbReference type="Gene3D" id="1.20.1560.10">
    <property type="entry name" value="ABC transporter type 1, transmembrane domain"/>
    <property type="match status" value="1"/>
</dbReference>
<organism evidence="9 10">
    <name type="scientific">Kribbella kalugense</name>
    <dbReference type="NCBI Taxonomy" id="2512221"/>
    <lineage>
        <taxon>Bacteria</taxon>
        <taxon>Bacillati</taxon>
        <taxon>Actinomycetota</taxon>
        <taxon>Actinomycetes</taxon>
        <taxon>Propionibacteriales</taxon>
        <taxon>Kribbellaceae</taxon>
        <taxon>Kribbella</taxon>
    </lineage>
</organism>
<accession>A0A4R7ZUF7</accession>
<evidence type="ECO:0000256" key="4">
    <source>
        <dbReference type="ARBA" id="ARBA00022840"/>
    </source>
</evidence>
<evidence type="ECO:0000259" key="8">
    <source>
        <dbReference type="PROSITE" id="PS50893"/>
    </source>
</evidence>
<evidence type="ECO:0000313" key="9">
    <source>
        <dbReference type="EMBL" id="TDW21687.1"/>
    </source>
</evidence>
<keyword evidence="10" id="KW-1185">Reference proteome</keyword>
<feature type="transmembrane region" description="Helical" evidence="7">
    <location>
        <begin position="123"/>
        <end position="148"/>
    </location>
</feature>
<dbReference type="SUPFAM" id="SSF52540">
    <property type="entry name" value="P-loop containing nucleoside triphosphate hydrolases"/>
    <property type="match status" value="1"/>
</dbReference>
<dbReference type="Proteomes" id="UP000295447">
    <property type="component" value="Unassembled WGS sequence"/>
</dbReference>
<keyword evidence="5 7" id="KW-1133">Transmembrane helix</keyword>
<dbReference type="SUPFAM" id="SSF90123">
    <property type="entry name" value="ABC transporter transmembrane region"/>
    <property type="match status" value="1"/>
</dbReference>
<evidence type="ECO:0000256" key="6">
    <source>
        <dbReference type="ARBA" id="ARBA00023136"/>
    </source>
</evidence>
<dbReference type="PROSITE" id="PS50893">
    <property type="entry name" value="ABC_TRANSPORTER_2"/>
    <property type="match status" value="1"/>
</dbReference>
<dbReference type="CDD" id="cd03228">
    <property type="entry name" value="ABCC_MRP_Like"/>
    <property type="match status" value="1"/>
</dbReference>
<evidence type="ECO:0000256" key="1">
    <source>
        <dbReference type="ARBA" id="ARBA00004651"/>
    </source>
</evidence>
<keyword evidence="6 7" id="KW-0472">Membrane</keyword>
<dbReference type="InterPro" id="IPR003439">
    <property type="entry name" value="ABC_transporter-like_ATP-bd"/>
</dbReference>
<proteinExistence type="predicted"/>
<dbReference type="PANTHER" id="PTHR24221:SF654">
    <property type="entry name" value="ATP-BINDING CASSETTE SUB-FAMILY B MEMBER 6"/>
    <property type="match status" value="1"/>
</dbReference>
<dbReference type="AlphaFoldDB" id="A0A4R7ZUF7"/>
<dbReference type="EMBL" id="SODF01000001">
    <property type="protein sequence ID" value="TDW21687.1"/>
    <property type="molecule type" value="Genomic_DNA"/>
</dbReference>
<dbReference type="Pfam" id="PF00005">
    <property type="entry name" value="ABC_tran"/>
    <property type="match status" value="1"/>
</dbReference>